<dbReference type="InterPro" id="IPR025110">
    <property type="entry name" value="AMP-bd_C"/>
</dbReference>
<evidence type="ECO:0000313" key="6">
    <source>
        <dbReference type="Proteomes" id="UP000625804"/>
    </source>
</evidence>
<evidence type="ECO:0000256" key="2">
    <source>
        <dbReference type="ARBA" id="ARBA00022598"/>
    </source>
</evidence>
<keyword evidence="2 5" id="KW-0436">Ligase</keyword>
<name>A0A8J8GAU5_9BACI</name>
<reference evidence="5" key="1">
    <citation type="submission" date="2020-06" db="EMBL/GenBank/DDBJ databases">
        <title>A novel thermopfilic bacterium from Erzurum, Turkey.</title>
        <authorList>
            <person name="Adiguzel A."/>
            <person name="Ay H."/>
            <person name="Baltaci M.O."/>
        </authorList>
    </citation>
    <scope>NUCLEOTIDE SEQUENCE</scope>
    <source>
        <strain evidence="5">P2</strain>
    </source>
</reference>
<dbReference type="GO" id="GO:0031956">
    <property type="term" value="F:medium-chain fatty acid-CoA ligase activity"/>
    <property type="evidence" value="ECO:0007669"/>
    <property type="project" value="TreeGrafter"/>
</dbReference>
<evidence type="ECO:0000259" key="4">
    <source>
        <dbReference type="Pfam" id="PF13193"/>
    </source>
</evidence>
<dbReference type="GO" id="GO:0006631">
    <property type="term" value="P:fatty acid metabolic process"/>
    <property type="evidence" value="ECO:0007669"/>
    <property type="project" value="TreeGrafter"/>
</dbReference>
<comment type="caution">
    <text evidence="5">The sequence shown here is derived from an EMBL/GenBank/DDBJ whole genome shotgun (WGS) entry which is preliminary data.</text>
</comment>
<comment type="similarity">
    <text evidence="1">Belongs to the ATP-dependent AMP-binding enzyme family.</text>
</comment>
<evidence type="ECO:0000256" key="1">
    <source>
        <dbReference type="ARBA" id="ARBA00006432"/>
    </source>
</evidence>
<dbReference type="InterPro" id="IPR042099">
    <property type="entry name" value="ANL_N_sf"/>
</dbReference>
<dbReference type="Proteomes" id="UP000625804">
    <property type="component" value="Unassembled WGS sequence"/>
</dbReference>
<gene>
    <name evidence="5" type="ORF">HR057_01860</name>
</gene>
<dbReference type="Pfam" id="PF00501">
    <property type="entry name" value="AMP-binding"/>
    <property type="match status" value="1"/>
</dbReference>
<dbReference type="EMBL" id="JABTTE010000002">
    <property type="protein sequence ID" value="NSL50505.1"/>
    <property type="molecule type" value="Genomic_DNA"/>
</dbReference>
<dbReference type="RefSeq" id="WP_173729714.1">
    <property type="nucleotide sequence ID" value="NZ_JABTTE010000002.1"/>
</dbReference>
<dbReference type="PANTHER" id="PTHR43201:SF5">
    <property type="entry name" value="MEDIUM-CHAIN ACYL-COA LIGASE ACSF2, MITOCHONDRIAL"/>
    <property type="match status" value="1"/>
</dbReference>
<organism evidence="5 6">
    <name type="scientific">Calidifontibacillus erzurumensis</name>
    <dbReference type="NCBI Taxonomy" id="2741433"/>
    <lineage>
        <taxon>Bacteria</taxon>
        <taxon>Bacillati</taxon>
        <taxon>Bacillota</taxon>
        <taxon>Bacilli</taxon>
        <taxon>Bacillales</taxon>
        <taxon>Bacillaceae</taxon>
        <taxon>Calidifontibacillus/Schinkia group</taxon>
        <taxon>Calidifontibacillus</taxon>
    </lineage>
</organism>
<dbReference type="PROSITE" id="PS00455">
    <property type="entry name" value="AMP_BINDING"/>
    <property type="match status" value="1"/>
</dbReference>
<dbReference type="CDD" id="cd05936">
    <property type="entry name" value="FC-FACS_FadD_like"/>
    <property type="match status" value="1"/>
</dbReference>
<sequence length="502" mass="56611">MNLASIITEHSISSPNKVALMNEDRLISYLQLEKFINKVANAMVDKGVKPGDRVLLQIGNKFEFVYNFFAAIKCGAIVVPVNPAFTKNEISFIAQDCQPSLYICEETARQNIEVVQNVSKNLLGVYVIDSNQVADHFSHFIQNYSETFEPYKTNADDVCEILYTSGTTGKPKGAMLTHYGLYSNAKTYKEILHCTKEDKSLIYAPLFHSASQTNCMLTMFIAGATNMVIPKFSTEKVLNLLEKEKITFFFGPPSVYAMLLKHPKIYETKLSLRIAFTGAAPVPAEILNRWKEIVGFELLEGYGLTECSPIVCNHKPEDVKKVGSIGPAIPGVQVKIVDEEGNELPFGEKGELIVKGPNVMKGYWNRPEETAKTIKDGWLYTGDIAYQDEDGYFYIVDRKKDMVIRGGLNIYPREIEEVLYRHPNIFEASVIGVPDPIMGEELKAFYSLKDTSKPITKEELSDFCKKYLAPYKIPKYFEQMDELPKTMSGKILKQKLRALSHS</sequence>
<dbReference type="NCBIfam" id="NF004837">
    <property type="entry name" value="PRK06187.1"/>
    <property type="match status" value="1"/>
</dbReference>
<dbReference type="Pfam" id="PF13193">
    <property type="entry name" value="AMP-binding_C"/>
    <property type="match status" value="1"/>
</dbReference>
<dbReference type="SUPFAM" id="SSF56801">
    <property type="entry name" value="Acetyl-CoA synthetase-like"/>
    <property type="match status" value="1"/>
</dbReference>
<dbReference type="Gene3D" id="3.30.300.30">
    <property type="match status" value="1"/>
</dbReference>
<dbReference type="Gene3D" id="3.40.50.12780">
    <property type="entry name" value="N-terminal domain of ligase-like"/>
    <property type="match status" value="1"/>
</dbReference>
<dbReference type="FunFam" id="3.30.300.30:FF:000008">
    <property type="entry name" value="2,3-dihydroxybenzoate-AMP ligase"/>
    <property type="match status" value="1"/>
</dbReference>
<dbReference type="InterPro" id="IPR000873">
    <property type="entry name" value="AMP-dep_synth/lig_dom"/>
</dbReference>
<feature type="domain" description="AMP-dependent synthetase/ligase" evidence="3">
    <location>
        <begin position="14"/>
        <end position="364"/>
    </location>
</feature>
<evidence type="ECO:0000259" key="3">
    <source>
        <dbReference type="Pfam" id="PF00501"/>
    </source>
</evidence>
<dbReference type="InterPro" id="IPR020845">
    <property type="entry name" value="AMP-binding_CS"/>
</dbReference>
<protein>
    <submittedName>
        <fullName evidence="5">Long-chain fatty acid--CoA ligase</fullName>
    </submittedName>
</protein>
<dbReference type="InterPro" id="IPR045851">
    <property type="entry name" value="AMP-bd_C_sf"/>
</dbReference>
<dbReference type="PANTHER" id="PTHR43201">
    <property type="entry name" value="ACYL-COA SYNTHETASE"/>
    <property type="match status" value="1"/>
</dbReference>
<accession>A0A8J8GAU5</accession>
<feature type="domain" description="AMP-binding enzyme C-terminal" evidence="4">
    <location>
        <begin position="414"/>
        <end position="490"/>
    </location>
</feature>
<dbReference type="AlphaFoldDB" id="A0A8J8GAU5"/>
<keyword evidence="6" id="KW-1185">Reference proteome</keyword>
<proteinExistence type="inferred from homology"/>
<evidence type="ECO:0000313" key="5">
    <source>
        <dbReference type="EMBL" id="NSL50505.1"/>
    </source>
</evidence>